<dbReference type="eggNOG" id="ENOG503319D">
    <property type="taxonomic scope" value="Bacteria"/>
</dbReference>
<proteinExistence type="predicted"/>
<feature type="compositionally biased region" description="Pro residues" evidence="1">
    <location>
        <begin position="1"/>
        <end position="15"/>
    </location>
</feature>
<dbReference type="STRING" id="1027371.GOALK_046_00150"/>
<keyword evidence="2" id="KW-0812">Transmembrane</keyword>
<evidence type="ECO:0000256" key="2">
    <source>
        <dbReference type="SAM" id="Phobius"/>
    </source>
</evidence>
<dbReference type="InterPro" id="IPR025341">
    <property type="entry name" value="DUF4247"/>
</dbReference>
<reference evidence="3 4" key="1">
    <citation type="submission" date="2011-05" db="EMBL/GenBank/DDBJ databases">
        <title>Whole genome shotgun sequence of Gordonia alkanivorans NBRC 16433.</title>
        <authorList>
            <person name="Hosoyama A."/>
            <person name="Nakamura S."/>
            <person name="Takarada H."/>
            <person name="Tsuchikane K."/>
            <person name="Yamazaki S."/>
            <person name="Fujita N."/>
        </authorList>
    </citation>
    <scope>NUCLEOTIDE SEQUENCE [LARGE SCALE GENOMIC DNA]</scope>
    <source>
        <strain evidence="3 4">NBRC 16433</strain>
    </source>
</reference>
<evidence type="ECO:0000256" key="1">
    <source>
        <dbReference type="SAM" id="MobiDB-lite"/>
    </source>
</evidence>
<accession>F9VTI3</accession>
<dbReference type="Pfam" id="PF14042">
    <property type="entry name" value="DUF4247"/>
    <property type="match status" value="1"/>
</dbReference>
<evidence type="ECO:0008006" key="5">
    <source>
        <dbReference type="Google" id="ProtNLM"/>
    </source>
</evidence>
<evidence type="ECO:0000313" key="4">
    <source>
        <dbReference type="Proteomes" id="UP000003558"/>
    </source>
</evidence>
<name>F9VTI3_9ACTN</name>
<evidence type="ECO:0000313" key="3">
    <source>
        <dbReference type="EMBL" id="GAA11922.1"/>
    </source>
</evidence>
<feature type="region of interest" description="Disordered" evidence="1">
    <location>
        <begin position="1"/>
        <end position="23"/>
    </location>
</feature>
<protein>
    <recommendedName>
        <fullName evidence="5">DUF4247 domain-containing protein</fullName>
    </recommendedName>
</protein>
<gene>
    <name evidence="3" type="ORF">GOALK_046_00150</name>
</gene>
<dbReference type="RefSeq" id="WP_006358072.1">
    <property type="nucleotide sequence ID" value="NZ_BACI01000046.1"/>
</dbReference>
<dbReference type="AlphaFoldDB" id="F9VTI3"/>
<sequence>MTDPPPPGDYPPPSPGQSQPDPRRRLDRIRNIIIGVIVVITIFALLGACGARALRGGGLGGSARDYISQNYERDIALDEGDVDAYVAQGTPTEVAEEIRDAERPTDQRAGASGTGNVADTQFLQYPDYLVALFPYAANQTRVMLSRDYRSGYNRYHNYVGAFWVPTPGYSGSGSSNRGGGSGGGGK</sequence>
<keyword evidence="2" id="KW-0472">Membrane</keyword>
<dbReference type="Proteomes" id="UP000003558">
    <property type="component" value="Unassembled WGS sequence"/>
</dbReference>
<feature type="transmembrane region" description="Helical" evidence="2">
    <location>
        <begin position="32"/>
        <end position="54"/>
    </location>
</feature>
<keyword evidence="2" id="KW-1133">Transmembrane helix</keyword>
<organism evidence="3 4">
    <name type="scientific">Gordonia alkanivorans NBRC 16433</name>
    <dbReference type="NCBI Taxonomy" id="1027371"/>
    <lineage>
        <taxon>Bacteria</taxon>
        <taxon>Bacillati</taxon>
        <taxon>Actinomycetota</taxon>
        <taxon>Actinomycetes</taxon>
        <taxon>Mycobacteriales</taxon>
        <taxon>Gordoniaceae</taxon>
        <taxon>Gordonia</taxon>
    </lineage>
</organism>
<comment type="caution">
    <text evidence="3">The sequence shown here is derived from an EMBL/GenBank/DDBJ whole genome shotgun (WGS) entry which is preliminary data.</text>
</comment>
<dbReference type="EMBL" id="BACI01000046">
    <property type="protein sequence ID" value="GAA11922.1"/>
    <property type="molecule type" value="Genomic_DNA"/>
</dbReference>